<proteinExistence type="predicted"/>
<name>X1M644_9ZZZZ</name>
<organism evidence="1">
    <name type="scientific">marine sediment metagenome</name>
    <dbReference type="NCBI Taxonomy" id="412755"/>
    <lineage>
        <taxon>unclassified sequences</taxon>
        <taxon>metagenomes</taxon>
        <taxon>ecological metagenomes</taxon>
    </lineage>
</organism>
<gene>
    <name evidence="1" type="ORF">S06H3_28176</name>
</gene>
<feature type="non-terminal residue" evidence="1">
    <location>
        <position position="1"/>
    </location>
</feature>
<dbReference type="EMBL" id="BARV01016417">
    <property type="protein sequence ID" value="GAI26808.1"/>
    <property type="molecule type" value="Genomic_DNA"/>
</dbReference>
<protein>
    <submittedName>
        <fullName evidence="1">Uncharacterized protein</fullName>
    </submittedName>
</protein>
<sequence length="287" mass="32633">DFPEGQGECLKASPGDINEGDSEVCEDPFSCGGGLLWENIITAEILEDFDASQAGFEISDICRFNYCWQETEEIGKRCQEDQWVRPGDLNPTGENMSRWGREFIVGLVNFGEQFMVALIQTTVYTLTKYTQVWVEDEIIAPLQPYLTQLSDFQKKLHKFLTSTIKQLLPQQIATYLSSNIEQILADVCNKAKTGQTIKLYQGMTEIEIRKDVGERACTIDKEFHQSLLDNLAETGDWGEKIVEGLNTTVEEFIPADIREKYLYSSFAEILWPEITNIEELVKGTPKQ</sequence>
<reference evidence="1" key="1">
    <citation type="journal article" date="2014" name="Front. Microbiol.">
        <title>High frequency of phylogenetically diverse reductive dehalogenase-homologous genes in deep subseafloor sedimentary metagenomes.</title>
        <authorList>
            <person name="Kawai M."/>
            <person name="Futagami T."/>
            <person name="Toyoda A."/>
            <person name="Takaki Y."/>
            <person name="Nishi S."/>
            <person name="Hori S."/>
            <person name="Arai W."/>
            <person name="Tsubouchi T."/>
            <person name="Morono Y."/>
            <person name="Uchiyama I."/>
            <person name="Ito T."/>
            <person name="Fujiyama A."/>
            <person name="Inagaki F."/>
            <person name="Takami H."/>
        </authorList>
    </citation>
    <scope>NUCLEOTIDE SEQUENCE</scope>
    <source>
        <strain evidence="1">Expedition CK06-06</strain>
    </source>
</reference>
<accession>X1M644</accession>
<dbReference type="AlphaFoldDB" id="X1M644"/>
<feature type="non-terminal residue" evidence="1">
    <location>
        <position position="287"/>
    </location>
</feature>
<evidence type="ECO:0000313" key="1">
    <source>
        <dbReference type="EMBL" id="GAI26808.1"/>
    </source>
</evidence>
<comment type="caution">
    <text evidence="1">The sequence shown here is derived from an EMBL/GenBank/DDBJ whole genome shotgun (WGS) entry which is preliminary data.</text>
</comment>